<proteinExistence type="predicted"/>
<dbReference type="EMBL" id="CP012357">
    <property type="protein sequence ID" value="AKX34036.1"/>
    <property type="molecule type" value="Genomic_DNA"/>
</dbReference>
<sequence>MLINDEKNLKLLIDKQKVYKEALNNRISDDEARKFVDALFENYFLDNDNINFLVSNGVNFFNIDNNEQCFCLSNKQFKDCCFKSLKKTKKKEYLTFLKAIVNKEEYPKYLEYSNNLYLKHYRALGKDEVCHFINCEKNAVENNLYKINFEEESYLSTYRKNVFDNHFPFGEIFFNNVNNNTFNFYGFCSEHFNYVKNIDIRENSSDSDLKLVNYSSLLFKLFNNRVYLSALKEEFYEIFNSLDSSLKPLYVYNLKKVSNKVSSLLNLYSRYKECLREENDNFKILKFSLPKSNNFLVFDLMYPQVTPEDFKMVNSINNVFLEEKAALISMFKTDKGIFSTIIYNKKDEQLNSYFDQYLKIMEGKQKNYEFFITNCALILCDNIILNKSFFEKFNEGEQIFYSALNKFRFEHPNMGQEYLKMKFFAGFIKGNNFF</sequence>
<dbReference type="AlphaFoldDB" id="A0A0K1W1H7"/>
<evidence type="ECO:0000313" key="2">
    <source>
        <dbReference type="Proteomes" id="UP000067476"/>
    </source>
</evidence>
<dbReference type="Proteomes" id="UP000067476">
    <property type="component" value="Chromosome"/>
</dbReference>
<reference evidence="1 2" key="1">
    <citation type="journal article" date="2015" name="Genome Announc.">
        <title>Complete Genome Sequence of Spiroplasma litorale TN-1T (DSM 21781), a Bacterium Isolated from a Green-Eyed Horsefly (Tabanus nigrovittatus).</title>
        <authorList>
            <person name="Lo W.S."/>
            <person name="Lai Y.C."/>
            <person name="Lien Y.W."/>
            <person name="Wang T.H."/>
            <person name="Kuo C.H."/>
        </authorList>
    </citation>
    <scope>NUCLEOTIDE SEQUENCE [LARGE SCALE GENOMIC DNA]</scope>
    <source>
        <strain evidence="1 2">TN-1</strain>
    </source>
</reference>
<organism evidence="1 2">
    <name type="scientific">Spiroplasma litorale</name>
    <dbReference type="NCBI Taxonomy" id="216942"/>
    <lineage>
        <taxon>Bacteria</taxon>
        <taxon>Bacillati</taxon>
        <taxon>Mycoplasmatota</taxon>
        <taxon>Mollicutes</taxon>
        <taxon>Entomoplasmatales</taxon>
        <taxon>Spiroplasmataceae</taxon>
        <taxon>Spiroplasma</taxon>
    </lineage>
</organism>
<gene>
    <name evidence="1" type="ORF">SLITO_v1c03830</name>
</gene>
<accession>A0A0K1W1H7</accession>
<protein>
    <submittedName>
        <fullName evidence="1">Uncharacterized protein</fullName>
    </submittedName>
</protein>
<dbReference type="PATRIC" id="fig|216942.3.peg.386"/>
<evidence type="ECO:0000313" key="1">
    <source>
        <dbReference type="EMBL" id="AKX34036.1"/>
    </source>
</evidence>
<dbReference type="KEGG" id="sll:SLITO_v1c03830"/>
<name>A0A0K1W1H7_9MOLU</name>
<dbReference type="OrthoDB" id="390238at2"/>
<dbReference type="RefSeq" id="WP_075058130.1">
    <property type="nucleotide sequence ID" value="NZ_CP012357.1"/>
</dbReference>
<keyword evidence="2" id="KW-1185">Reference proteome</keyword>